<evidence type="ECO:0000313" key="2">
    <source>
        <dbReference type="Proteomes" id="UP000821845"/>
    </source>
</evidence>
<dbReference type="Proteomes" id="UP000821845">
    <property type="component" value="Chromosome 8"/>
</dbReference>
<comment type="caution">
    <text evidence="1">The sequence shown here is derived from an EMBL/GenBank/DDBJ whole genome shotgun (WGS) entry which is preliminary data.</text>
</comment>
<dbReference type="EMBL" id="CM023488">
    <property type="protein sequence ID" value="KAH6924777.1"/>
    <property type="molecule type" value="Genomic_DNA"/>
</dbReference>
<keyword evidence="2" id="KW-1185">Reference proteome</keyword>
<proteinExistence type="predicted"/>
<gene>
    <name evidence="1" type="ORF">HPB50_024301</name>
</gene>
<organism evidence="1 2">
    <name type="scientific">Hyalomma asiaticum</name>
    <name type="common">Tick</name>
    <dbReference type="NCBI Taxonomy" id="266040"/>
    <lineage>
        <taxon>Eukaryota</taxon>
        <taxon>Metazoa</taxon>
        <taxon>Ecdysozoa</taxon>
        <taxon>Arthropoda</taxon>
        <taxon>Chelicerata</taxon>
        <taxon>Arachnida</taxon>
        <taxon>Acari</taxon>
        <taxon>Parasitiformes</taxon>
        <taxon>Ixodida</taxon>
        <taxon>Ixodoidea</taxon>
        <taxon>Ixodidae</taxon>
        <taxon>Hyalomminae</taxon>
        <taxon>Hyalomma</taxon>
    </lineage>
</organism>
<sequence length="127" mass="14137">MSHILVKWVEDEKWDVYPVSALADADVAFRLISQQGCTKQLRGTIHRVSWKEGAPPALAELLAFEEELRGRTLLGGKSNLHADQPLKEALDPVRVQAVIDYSCSKFPSASISYIKNSLSSMLARELK</sequence>
<name>A0ACB7RSJ3_HYAAI</name>
<reference evidence="1" key="1">
    <citation type="submission" date="2020-05" db="EMBL/GenBank/DDBJ databases">
        <title>Large-scale comparative analyses of tick genomes elucidate their genetic diversity and vector capacities.</title>
        <authorList>
            <person name="Jia N."/>
            <person name="Wang J."/>
            <person name="Shi W."/>
            <person name="Du L."/>
            <person name="Sun Y."/>
            <person name="Zhan W."/>
            <person name="Jiang J."/>
            <person name="Wang Q."/>
            <person name="Zhang B."/>
            <person name="Ji P."/>
            <person name="Sakyi L.B."/>
            <person name="Cui X."/>
            <person name="Yuan T."/>
            <person name="Jiang B."/>
            <person name="Yang W."/>
            <person name="Lam T.T.-Y."/>
            <person name="Chang Q."/>
            <person name="Ding S."/>
            <person name="Wang X."/>
            <person name="Zhu J."/>
            <person name="Ruan X."/>
            <person name="Zhao L."/>
            <person name="Wei J."/>
            <person name="Que T."/>
            <person name="Du C."/>
            <person name="Cheng J."/>
            <person name="Dai P."/>
            <person name="Han X."/>
            <person name="Huang E."/>
            <person name="Gao Y."/>
            <person name="Liu J."/>
            <person name="Shao H."/>
            <person name="Ye R."/>
            <person name="Li L."/>
            <person name="Wei W."/>
            <person name="Wang X."/>
            <person name="Wang C."/>
            <person name="Yang T."/>
            <person name="Huo Q."/>
            <person name="Li W."/>
            <person name="Guo W."/>
            <person name="Chen H."/>
            <person name="Zhou L."/>
            <person name="Ni X."/>
            <person name="Tian J."/>
            <person name="Zhou Y."/>
            <person name="Sheng Y."/>
            <person name="Liu T."/>
            <person name="Pan Y."/>
            <person name="Xia L."/>
            <person name="Li J."/>
            <person name="Zhao F."/>
            <person name="Cao W."/>
        </authorList>
    </citation>
    <scope>NUCLEOTIDE SEQUENCE</scope>
    <source>
        <strain evidence="1">Hyas-2018</strain>
    </source>
</reference>
<accession>A0ACB7RSJ3</accession>
<evidence type="ECO:0000313" key="1">
    <source>
        <dbReference type="EMBL" id="KAH6924777.1"/>
    </source>
</evidence>
<protein>
    <submittedName>
        <fullName evidence="1">Uncharacterized protein</fullName>
    </submittedName>
</protein>